<gene>
    <name evidence="2" type="ORF">MM415B02807_0005</name>
</gene>
<reference evidence="2" key="1">
    <citation type="submission" date="2020-03" db="EMBL/GenBank/DDBJ databases">
        <title>The deep terrestrial virosphere.</title>
        <authorList>
            <person name="Holmfeldt K."/>
            <person name="Nilsson E."/>
            <person name="Simone D."/>
            <person name="Lopez-Fernandez M."/>
            <person name="Wu X."/>
            <person name="de Brujin I."/>
            <person name="Lundin D."/>
            <person name="Andersson A."/>
            <person name="Bertilsson S."/>
            <person name="Dopson M."/>
        </authorList>
    </citation>
    <scope>NUCLEOTIDE SEQUENCE</scope>
    <source>
        <strain evidence="2">MM415B02807</strain>
    </source>
</reference>
<feature type="domain" description="Cell wall hydrolase SleB" evidence="1">
    <location>
        <begin position="30"/>
        <end position="140"/>
    </location>
</feature>
<proteinExistence type="predicted"/>
<dbReference type="GO" id="GO:0016787">
    <property type="term" value="F:hydrolase activity"/>
    <property type="evidence" value="ECO:0007669"/>
    <property type="project" value="UniProtKB-KW"/>
</dbReference>
<keyword evidence="2" id="KW-0378">Hydrolase</keyword>
<dbReference type="InterPro" id="IPR011105">
    <property type="entry name" value="Cell_wall_hydrolase_SleB"/>
</dbReference>
<accession>A0A6M3L2X6</accession>
<dbReference type="EMBL" id="MT142763">
    <property type="protein sequence ID" value="QJA88222.1"/>
    <property type="molecule type" value="Genomic_DNA"/>
</dbReference>
<dbReference type="InterPro" id="IPR042047">
    <property type="entry name" value="SleB_dom1"/>
</dbReference>
<protein>
    <submittedName>
        <fullName evidence="2">Putative cell wall hydrolase</fullName>
    </submittedName>
</protein>
<dbReference type="Gene3D" id="1.10.10.2520">
    <property type="entry name" value="Cell wall hydrolase SleB, domain 1"/>
    <property type="match status" value="1"/>
</dbReference>
<organism evidence="2">
    <name type="scientific">viral metagenome</name>
    <dbReference type="NCBI Taxonomy" id="1070528"/>
    <lineage>
        <taxon>unclassified sequences</taxon>
        <taxon>metagenomes</taxon>
        <taxon>organismal metagenomes</taxon>
    </lineage>
</organism>
<evidence type="ECO:0000259" key="1">
    <source>
        <dbReference type="Pfam" id="PF07486"/>
    </source>
</evidence>
<name>A0A6M3L2X6_9ZZZZ</name>
<dbReference type="Pfam" id="PF07486">
    <property type="entry name" value="Hydrolase_2"/>
    <property type="match status" value="1"/>
</dbReference>
<evidence type="ECO:0000313" key="2">
    <source>
        <dbReference type="EMBL" id="QJA88222.1"/>
    </source>
</evidence>
<sequence length="159" mass="18262">MNGIYDGEKCRSRMTEIIFLALTAWREASGESMEARTGVIFSILNRVQKPKWWGYDVLSVVKQKEQYTGLTHPGDPNLTRWPSSDEKSWRECLKVAKLAFDGEIINPVPGADSYHDISIDPPYWARPEMFVRQIGQLKFYDVDQDYERIAIICTGANII</sequence>
<dbReference type="AlphaFoldDB" id="A0A6M3L2X6"/>